<dbReference type="PANTHER" id="PTHR36455:SF1">
    <property type="entry name" value="BLR8292 PROTEIN"/>
    <property type="match status" value="1"/>
</dbReference>
<dbReference type="NCBIfam" id="NF033819">
    <property type="entry name" value="IS66_TnpB"/>
    <property type="match status" value="1"/>
</dbReference>
<name>A0A1I2MLS7_9FIRM</name>
<evidence type="ECO:0000313" key="4">
    <source>
        <dbReference type="Proteomes" id="UP000315200"/>
    </source>
</evidence>
<reference evidence="3 5" key="2">
    <citation type="submission" date="2019-11" db="EMBL/GenBank/DDBJ databases">
        <title>FDA dAtabase for Regulatory Grade micrObial Sequences (FDA-ARGOS): Supporting development and validation of Infectious Disease Dx tests.</title>
        <authorList>
            <person name="Turner S."/>
            <person name="Byrd R."/>
            <person name="Tallon L."/>
            <person name="Sadzewicz L."/>
            <person name="Vavikolanu K."/>
            <person name="Mehta A."/>
            <person name="Aluvathingal J."/>
            <person name="Nadendla S."/>
            <person name="Myers T."/>
            <person name="Yan Y."/>
            <person name="Sichtig H."/>
        </authorList>
    </citation>
    <scope>NUCLEOTIDE SEQUENCE [LARGE SCALE GENOMIC DNA]</scope>
    <source>
        <strain evidence="3 5">FDAARGOS_739</strain>
    </source>
</reference>
<reference evidence="2 6" key="3">
    <citation type="journal article" date="2020" name="Cell Host Microbe">
        <title>Functional and Genomic Variation between Human-Derived Isolates of Lachnospiraceae Reveals Inter- and Intra-Species Diversity.</title>
        <authorList>
            <person name="Sorbara M.T."/>
            <person name="Littmann E.R."/>
            <person name="Fontana E."/>
            <person name="Moody T.U."/>
            <person name="Kohout C.E."/>
            <person name="Gjonbalaj M."/>
            <person name="Eaton V."/>
            <person name="Seok R."/>
            <person name="Leiner I.M."/>
            <person name="Pamer E.G."/>
        </authorList>
    </citation>
    <scope>NUCLEOTIDE SEQUENCE [LARGE SCALE GENOMIC DNA]</scope>
    <source>
        <strain evidence="2 6">MSK.2.26</strain>
    </source>
</reference>
<accession>A0A1I2MLS7</accession>
<reference evidence="2" key="4">
    <citation type="submission" date="2020-02" db="EMBL/GenBank/DDBJ databases">
        <authorList>
            <person name="Littmann E."/>
            <person name="Sorbara M."/>
        </authorList>
    </citation>
    <scope>NUCLEOTIDE SEQUENCE</scope>
    <source>
        <strain evidence="2">MSK.2.26</strain>
    </source>
</reference>
<dbReference type="PANTHER" id="PTHR36455">
    <property type="match status" value="1"/>
</dbReference>
<protein>
    <submittedName>
        <fullName evidence="2">IS66 family insertion sequence element accessory protein TnpB</fullName>
    </submittedName>
    <submittedName>
        <fullName evidence="1">Transposase</fullName>
    </submittedName>
</protein>
<proteinExistence type="predicted"/>
<dbReference type="AlphaFoldDB" id="A0A1I2MLS7"/>
<organism evidence="1 4">
    <name type="scientific">Enterocloster clostridioformis</name>
    <dbReference type="NCBI Taxonomy" id="1531"/>
    <lineage>
        <taxon>Bacteria</taxon>
        <taxon>Bacillati</taxon>
        <taxon>Bacillota</taxon>
        <taxon>Clostridia</taxon>
        <taxon>Lachnospirales</taxon>
        <taxon>Lachnospiraceae</taxon>
        <taxon>Enterocloster</taxon>
    </lineage>
</organism>
<evidence type="ECO:0000313" key="5">
    <source>
        <dbReference type="Proteomes" id="UP000501069"/>
    </source>
</evidence>
<sequence>MLSKMNGFEAIYLYAGKSDLRKGIDGLAALVKEQFNLNPFQKNVLFLFCGTRSDRFKGLVWEGDGFCLVYKRIEAGRLRWPRTQQEAVQISQAEFQRLLDGMTILERSAVKKVDCTQVF</sequence>
<dbReference type="Pfam" id="PF05717">
    <property type="entry name" value="TnpB_IS66"/>
    <property type="match status" value="1"/>
</dbReference>
<dbReference type="GeneID" id="57964418"/>
<evidence type="ECO:0000313" key="3">
    <source>
        <dbReference type="EMBL" id="QIX93474.1"/>
    </source>
</evidence>
<evidence type="ECO:0000313" key="2">
    <source>
        <dbReference type="EMBL" id="NSJ46081.1"/>
    </source>
</evidence>
<dbReference type="EMBL" id="BJLB01000001">
    <property type="protein sequence ID" value="GEA37960.1"/>
    <property type="molecule type" value="Genomic_DNA"/>
</dbReference>
<dbReference type="EMBL" id="JAAISW010000053">
    <property type="protein sequence ID" value="NSJ46081.1"/>
    <property type="molecule type" value="Genomic_DNA"/>
</dbReference>
<evidence type="ECO:0000313" key="1">
    <source>
        <dbReference type="EMBL" id="GEA37960.1"/>
    </source>
</evidence>
<dbReference type="Proteomes" id="UP000719916">
    <property type="component" value="Unassembled WGS sequence"/>
</dbReference>
<gene>
    <name evidence="2" type="primary">tnpB</name>
    <name evidence="1" type="ORF">Ccl03g_36730</name>
    <name evidence="3" type="ORF">FOC47_24800</name>
    <name evidence="2" type="ORF">G5B26_21450</name>
</gene>
<dbReference type="Proteomes" id="UP000501069">
    <property type="component" value="Chromosome"/>
</dbReference>
<dbReference type="EMBL" id="CP050964">
    <property type="protein sequence ID" value="QIX93474.1"/>
    <property type="molecule type" value="Genomic_DNA"/>
</dbReference>
<dbReference type="Proteomes" id="UP000315200">
    <property type="component" value="Unassembled WGS sequence"/>
</dbReference>
<reference evidence="1 4" key="1">
    <citation type="submission" date="2019-06" db="EMBL/GenBank/DDBJ databases">
        <title>Draft genome sequence of [Clostridium] clostridioforme NBRC 113352.</title>
        <authorList>
            <person name="Miura T."/>
            <person name="Furukawa M."/>
            <person name="Shimamura M."/>
            <person name="Ohyama Y."/>
            <person name="Yamazoe A."/>
            <person name="Kawasaki H."/>
        </authorList>
    </citation>
    <scope>NUCLEOTIDE SEQUENCE [LARGE SCALE GENOMIC DNA]</scope>
    <source>
        <strain evidence="1 4">NBRC 113352</strain>
    </source>
</reference>
<dbReference type="InterPro" id="IPR008878">
    <property type="entry name" value="Transposase_IS66_Orf2"/>
</dbReference>
<evidence type="ECO:0000313" key="6">
    <source>
        <dbReference type="Proteomes" id="UP000719916"/>
    </source>
</evidence>
<dbReference type="RefSeq" id="WP_002584172.1">
    <property type="nucleotide sequence ID" value="NZ_BJLB01000001.1"/>
</dbReference>